<dbReference type="Gene3D" id="1.20.5.2950">
    <property type="match status" value="1"/>
</dbReference>
<accession>A0ABY2JDD7</accession>
<dbReference type="Proteomes" id="UP000297851">
    <property type="component" value="Unassembled WGS sequence"/>
</dbReference>
<dbReference type="RefSeq" id="WP_104101650.1">
    <property type="nucleotide sequence ID" value="NZ_SOGO01000022.1"/>
</dbReference>
<evidence type="ECO:0000313" key="3">
    <source>
        <dbReference type="Proteomes" id="UP000297851"/>
    </source>
</evidence>
<protein>
    <submittedName>
        <fullName evidence="2">Uncharacterized protein</fullName>
    </submittedName>
</protein>
<dbReference type="EMBL" id="SOGO01000022">
    <property type="protein sequence ID" value="TFD03166.1"/>
    <property type="molecule type" value="Genomic_DNA"/>
</dbReference>
<feature type="region of interest" description="Disordered" evidence="1">
    <location>
        <begin position="51"/>
        <end position="76"/>
    </location>
</feature>
<feature type="compositionally biased region" description="Basic and acidic residues" evidence="1">
    <location>
        <begin position="51"/>
        <end position="66"/>
    </location>
</feature>
<organism evidence="2 3">
    <name type="scientific">Cryobacterium sandaracinum</name>
    <dbReference type="NCBI Taxonomy" id="1259247"/>
    <lineage>
        <taxon>Bacteria</taxon>
        <taxon>Bacillati</taxon>
        <taxon>Actinomycetota</taxon>
        <taxon>Actinomycetes</taxon>
        <taxon>Micrococcales</taxon>
        <taxon>Microbacteriaceae</taxon>
        <taxon>Cryobacterium</taxon>
    </lineage>
</organism>
<keyword evidence="3" id="KW-1185">Reference proteome</keyword>
<proteinExistence type="predicted"/>
<evidence type="ECO:0000256" key="1">
    <source>
        <dbReference type="SAM" id="MobiDB-lite"/>
    </source>
</evidence>
<comment type="caution">
    <text evidence="2">The sequence shown here is derived from an EMBL/GenBank/DDBJ whole genome shotgun (WGS) entry which is preliminary data.</text>
</comment>
<gene>
    <name evidence="2" type="ORF">E3T25_07525</name>
</gene>
<name>A0ABY2JDD7_9MICO</name>
<sequence>MTTRGVQKMPGAINAIRDLERTLSDTVKHRAFAAESRQDARREADRLIAEAQDRGSRAAERAREEVSSASELETGSIRAEADAEIAALHLWLTTERAALLAEMRAVAAPETFDRSDA</sequence>
<reference evidence="2 3" key="1">
    <citation type="submission" date="2019-03" db="EMBL/GenBank/DDBJ databases">
        <title>Genomics of glacier-inhabiting Cryobacterium strains.</title>
        <authorList>
            <person name="Liu Q."/>
            <person name="Xin Y.-H."/>
        </authorList>
    </citation>
    <scope>NUCLEOTIDE SEQUENCE [LARGE SCALE GENOMIC DNA]</scope>
    <source>
        <strain evidence="2 3">TMT2-16</strain>
    </source>
</reference>
<evidence type="ECO:0000313" key="2">
    <source>
        <dbReference type="EMBL" id="TFD03166.1"/>
    </source>
</evidence>